<dbReference type="EMBL" id="KZ308193">
    <property type="protein sequence ID" value="KAG8224362.1"/>
    <property type="molecule type" value="Genomic_DNA"/>
</dbReference>
<dbReference type="OrthoDB" id="5273213at2759"/>
<dbReference type="AlphaFoldDB" id="A0A8K0NWL2"/>
<dbReference type="Gene3D" id="3.80.10.10">
    <property type="entry name" value="Ribonuclease Inhibitor"/>
    <property type="match status" value="1"/>
</dbReference>
<accession>A0A8K0NWL2</accession>
<reference evidence="1" key="1">
    <citation type="submission" date="2013-04" db="EMBL/GenBank/DDBJ databases">
        <authorList>
            <person name="Qu J."/>
            <person name="Murali S.C."/>
            <person name="Bandaranaike D."/>
            <person name="Bellair M."/>
            <person name="Blankenburg K."/>
            <person name="Chao H."/>
            <person name="Dinh H."/>
            <person name="Doddapaneni H."/>
            <person name="Downs B."/>
            <person name="Dugan-Rocha S."/>
            <person name="Elkadiri S."/>
            <person name="Gnanaolivu R.D."/>
            <person name="Hernandez B."/>
            <person name="Javaid M."/>
            <person name="Jayaseelan J.C."/>
            <person name="Lee S."/>
            <person name="Li M."/>
            <person name="Ming W."/>
            <person name="Munidasa M."/>
            <person name="Muniz J."/>
            <person name="Nguyen L."/>
            <person name="Ongeri F."/>
            <person name="Osuji N."/>
            <person name="Pu L.-L."/>
            <person name="Puazo M."/>
            <person name="Qu C."/>
            <person name="Quiroz J."/>
            <person name="Raj R."/>
            <person name="Weissenberger G."/>
            <person name="Xin Y."/>
            <person name="Zou X."/>
            <person name="Han Y."/>
            <person name="Richards S."/>
            <person name="Worley K."/>
            <person name="Muzny D."/>
            <person name="Gibbs R."/>
        </authorList>
    </citation>
    <scope>NUCLEOTIDE SEQUENCE</scope>
    <source>
        <strain evidence="1">Sampled in the wild</strain>
    </source>
</reference>
<protein>
    <submittedName>
        <fullName evidence="1">Uncharacterized protein</fullName>
    </submittedName>
</protein>
<evidence type="ECO:0000313" key="1">
    <source>
        <dbReference type="EMBL" id="KAG8224362.1"/>
    </source>
</evidence>
<organism evidence="1 2">
    <name type="scientific">Ladona fulva</name>
    <name type="common">Scarce chaser dragonfly</name>
    <name type="synonym">Libellula fulva</name>
    <dbReference type="NCBI Taxonomy" id="123851"/>
    <lineage>
        <taxon>Eukaryota</taxon>
        <taxon>Metazoa</taxon>
        <taxon>Ecdysozoa</taxon>
        <taxon>Arthropoda</taxon>
        <taxon>Hexapoda</taxon>
        <taxon>Insecta</taxon>
        <taxon>Pterygota</taxon>
        <taxon>Palaeoptera</taxon>
        <taxon>Odonata</taxon>
        <taxon>Epiprocta</taxon>
        <taxon>Anisoptera</taxon>
        <taxon>Libelluloidea</taxon>
        <taxon>Libellulidae</taxon>
        <taxon>Ladona</taxon>
    </lineage>
</organism>
<gene>
    <name evidence="1" type="ORF">J437_LFUL005243</name>
</gene>
<name>A0A8K0NWL2_LADFU</name>
<dbReference type="InterPro" id="IPR032675">
    <property type="entry name" value="LRR_dom_sf"/>
</dbReference>
<reference evidence="1" key="2">
    <citation type="submission" date="2017-10" db="EMBL/GenBank/DDBJ databases">
        <title>Ladona fulva Genome sequencing and assembly.</title>
        <authorList>
            <person name="Murali S."/>
            <person name="Richards S."/>
            <person name="Bandaranaike D."/>
            <person name="Bellair M."/>
            <person name="Blankenburg K."/>
            <person name="Chao H."/>
            <person name="Dinh H."/>
            <person name="Doddapaneni H."/>
            <person name="Dugan-Rocha S."/>
            <person name="Elkadiri S."/>
            <person name="Gnanaolivu R."/>
            <person name="Hernandez B."/>
            <person name="Skinner E."/>
            <person name="Javaid M."/>
            <person name="Lee S."/>
            <person name="Li M."/>
            <person name="Ming W."/>
            <person name="Munidasa M."/>
            <person name="Muniz J."/>
            <person name="Nguyen L."/>
            <person name="Hughes D."/>
            <person name="Osuji N."/>
            <person name="Pu L.-L."/>
            <person name="Puazo M."/>
            <person name="Qu C."/>
            <person name="Quiroz J."/>
            <person name="Raj R."/>
            <person name="Weissenberger G."/>
            <person name="Xin Y."/>
            <person name="Zou X."/>
            <person name="Han Y."/>
            <person name="Worley K."/>
            <person name="Muzny D."/>
            <person name="Gibbs R."/>
        </authorList>
    </citation>
    <scope>NUCLEOTIDE SEQUENCE</scope>
    <source>
        <strain evidence="1">Sampled in the wild</strain>
    </source>
</reference>
<comment type="caution">
    <text evidence="1">The sequence shown here is derived from an EMBL/GenBank/DDBJ whole genome shotgun (WGS) entry which is preliminary data.</text>
</comment>
<dbReference type="InterPro" id="IPR001611">
    <property type="entry name" value="Leu-rich_rpt"/>
</dbReference>
<dbReference type="SUPFAM" id="SSF52058">
    <property type="entry name" value="L domain-like"/>
    <property type="match status" value="1"/>
</dbReference>
<proteinExistence type="predicted"/>
<evidence type="ECO:0000313" key="2">
    <source>
        <dbReference type="Proteomes" id="UP000792457"/>
    </source>
</evidence>
<dbReference type="Proteomes" id="UP000792457">
    <property type="component" value="Unassembled WGS sequence"/>
</dbReference>
<keyword evidence="2" id="KW-1185">Reference proteome</keyword>
<sequence>MNENKIELIEDAASLSYAFASLEHIVLGKIYYTWENVMSCVGMWKNLCELQVPWNNMTSLTIPPDSLKIQSLDLEGNPIEDWDEINKLGCLER</sequence>
<dbReference type="PROSITE" id="PS51450">
    <property type="entry name" value="LRR"/>
    <property type="match status" value="1"/>
</dbReference>